<dbReference type="Proteomes" id="UP000887565">
    <property type="component" value="Unplaced"/>
</dbReference>
<dbReference type="InterPro" id="IPR036915">
    <property type="entry name" value="Cyclin-like_sf"/>
</dbReference>
<evidence type="ECO:0000313" key="2">
    <source>
        <dbReference type="Proteomes" id="UP000887565"/>
    </source>
</evidence>
<sequence>MPGGTVTVVTPVAHLSRCFGQGALAAATAGTLLVPASQLCHFVNNAAAQRQTSVPRSERLSQAPAPAQLPRPLTFYLDKSLHVFTVSGTACDEEDEDIDEVVICEDAKFEVQNSTNVPSLNRMKKMIAERKRRQRCDYENGEFVDVEIFILKCARWRLHVPLPCDFGQYFRRLCDESNFRTFSDSSCCPGNVASSVDKFSTPNSTPSVSKFQYQASCLSTVELPGLPTPSPPSSVEKCRTTTKFAIPNWSRTVDFLIDFSLKDIRFRCYKASLVAAGAVATARLYHRLAPIWSTLSEITGYTTEMLNHCFDIFVRSEN</sequence>
<keyword evidence="2" id="KW-1185">Reference proteome</keyword>
<dbReference type="SUPFAM" id="SSF47954">
    <property type="entry name" value="Cyclin-like"/>
    <property type="match status" value="1"/>
</dbReference>
<dbReference type="AlphaFoldDB" id="A0A915L0A8"/>
<organism evidence="2 3">
    <name type="scientific">Romanomermis culicivorax</name>
    <name type="common">Nematode worm</name>
    <dbReference type="NCBI Taxonomy" id="13658"/>
    <lineage>
        <taxon>Eukaryota</taxon>
        <taxon>Metazoa</taxon>
        <taxon>Ecdysozoa</taxon>
        <taxon>Nematoda</taxon>
        <taxon>Enoplea</taxon>
        <taxon>Dorylaimia</taxon>
        <taxon>Mermithida</taxon>
        <taxon>Mermithoidea</taxon>
        <taxon>Mermithidae</taxon>
        <taxon>Romanomermis</taxon>
    </lineage>
</organism>
<reference evidence="3" key="1">
    <citation type="submission" date="2022-11" db="UniProtKB">
        <authorList>
            <consortium name="WormBaseParasite"/>
        </authorList>
    </citation>
    <scope>IDENTIFICATION</scope>
</reference>
<dbReference type="InterPro" id="IPR004367">
    <property type="entry name" value="Cyclin_C-dom"/>
</dbReference>
<proteinExistence type="predicted"/>
<accession>A0A915L0A8</accession>
<dbReference type="WBParaSite" id="nRc.2.0.1.t44140-RA">
    <property type="protein sequence ID" value="nRc.2.0.1.t44140-RA"/>
    <property type="gene ID" value="nRc.2.0.1.g44140"/>
</dbReference>
<evidence type="ECO:0000313" key="3">
    <source>
        <dbReference type="WBParaSite" id="nRc.2.0.1.t44140-RA"/>
    </source>
</evidence>
<evidence type="ECO:0000259" key="1">
    <source>
        <dbReference type="Pfam" id="PF02984"/>
    </source>
</evidence>
<dbReference type="Gene3D" id="1.10.472.10">
    <property type="entry name" value="Cyclin-like"/>
    <property type="match status" value="1"/>
</dbReference>
<dbReference type="Pfam" id="PF02984">
    <property type="entry name" value="Cyclin_C"/>
    <property type="match status" value="1"/>
</dbReference>
<name>A0A915L0A8_ROMCU</name>
<protein>
    <submittedName>
        <fullName evidence="3">Cyclin C-terminal domain-containing protein</fullName>
    </submittedName>
</protein>
<feature type="domain" description="Cyclin C-terminal" evidence="1">
    <location>
        <begin position="253"/>
        <end position="311"/>
    </location>
</feature>